<comment type="caution">
    <text evidence="5">The sequence shown here is derived from an EMBL/GenBank/DDBJ whole genome shotgun (WGS) entry which is preliminary data.</text>
</comment>
<keyword evidence="3" id="KW-0964">Secreted</keyword>
<name>A0ABD1CIL7_CULPP</name>
<evidence type="ECO:0000313" key="6">
    <source>
        <dbReference type="Proteomes" id="UP001562425"/>
    </source>
</evidence>
<sequence length="161" mass="18682">MKLSTILSVIFILKLTAARFTPLGIDEFFIKPCERKIVYTTDKHDKCLMRRLEIEMDTGENKDYVKCVFKEFGYLNGEGQFNKQALLKDYHQAGIKNKDKAVLESYDGCMKNYGPTLNPMKILDCVTKDKDFPKVINARRERNSDWKPDWIQAHCGVTSLF</sequence>
<organism evidence="5 6">
    <name type="scientific">Culex pipiens pipiens</name>
    <name type="common">Northern house mosquito</name>
    <dbReference type="NCBI Taxonomy" id="38569"/>
    <lineage>
        <taxon>Eukaryota</taxon>
        <taxon>Metazoa</taxon>
        <taxon>Ecdysozoa</taxon>
        <taxon>Arthropoda</taxon>
        <taxon>Hexapoda</taxon>
        <taxon>Insecta</taxon>
        <taxon>Pterygota</taxon>
        <taxon>Neoptera</taxon>
        <taxon>Endopterygota</taxon>
        <taxon>Diptera</taxon>
        <taxon>Nematocera</taxon>
        <taxon>Culicoidea</taxon>
        <taxon>Culicidae</taxon>
        <taxon>Culicinae</taxon>
        <taxon>Culicini</taxon>
        <taxon>Culex</taxon>
        <taxon>Culex</taxon>
    </lineage>
</organism>
<keyword evidence="4" id="KW-0732">Signal</keyword>
<protein>
    <submittedName>
        <fullName evidence="5">Uncharacterized protein</fullName>
    </submittedName>
</protein>
<reference evidence="5 6" key="1">
    <citation type="submission" date="2024-05" db="EMBL/GenBank/DDBJ databases">
        <title>Culex pipiens pipiens assembly and annotation.</title>
        <authorList>
            <person name="Alout H."/>
            <person name="Durand T."/>
        </authorList>
    </citation>
    <scope>NUCLEOTIDE SEQUENCE [LARGE SCALE GENOMIC DNA]</scope>
    <source>
        <strain evidence="5">HA-2024</strain>
        <tissue evidence="5">Whole body</tissue>
    </source>
</reference>
<dbReference type="Pfam" id="PF01395">
    <property type="entry name" value="PBP_GOBP"/>
    <property type="match status" value="1"/>
</dbReference>
<feature type="signal peptide" evidence="4">
    <location>
        <begin position="1"/>
        <end position="18"/>
    </location>
</feature>
<dbReference type="Gene3D" id="1.10.238.20">
    <property type="entry name" value="Pheromone/general odorant binding protein domain"/>
    <property type="match status" value="1"/>
</dbReference>
<accession>A0ABD1CIL7</accession>
<dbReference type="InterPro" id="IPR036728">
    <property type="entry name" value="PBP_GOBP_sf"/>
</dbReference>
<dbReference type="EMBL" id="JBEHCU010011815">
    <property type="protein sequence ID" value="KAL1376255.1"/>
    <property type="molecule type" value="Genomic_DNA"/>
</dbReference>
<dbReference type="AlphaFoldDB" id="A0ABD1CIL7"/>
<evidence type="ECO:0000256" key="2">
    <source>
        <dbReference type="ARBA" id="ARBA00008098"/>
    </source>
</evidence>
<proteinExistence type="inferred from homology"/>
<comment type="subcellular location">
    <subcellularLocation>
        <location evidence="1">Secreted</location>
    </subcellularLocation>
</comment>
<evidence type="ECO:0000313" key="5">
    <source>
        <dbReference type="EMBL" id="KAL1376255.1"/>
    </source>
</evidence>
<dbReference type="InterPro" id="IPR006170">
    <property type="entry name" value="PBP/GOBP"/>
</dbReference>
<feature type="chain" id="PRO_5044855774" evidence="4">
    <location>
        <begin position="19"/>
        <end position="161"/>
    </location>
</feature>
<evidence type="ECO:0000256" key="4">
    <source>
        <dbReference type="SAM" id="SignalP"/>
    </source>
</evidence>
<dbReference type="SUPFAM" id="SSF47565">
    <property type="entry name" value="Insect pheromone/odorant-binding proteins"/>
    <property type="match status" value="1"/>
</dbReference>
<dbReference type="Proteomes" id="UP001562425">
    <property type="component" value="Unassembled WGS sequence"/>
</dbReference>
<comment type="similarity">
    <text evidence="2">Belongs to the PBP/GOBP family.</text>
</comment>
<evidence type="ECO:0000256" key="1">
    <source>
        <dbReference type="ARBA" id="ARBA00004613"/>
    </source>
</evidence>
<keyword evidence="6" id="KW-1185">Reference proteome</keyword>
<dbReference type="GO" id="GO:0005576">
    <property type="term" value="C:extracellular region"/>
    <property type="evidence" value="ECO:0007669"/>
    <property type="project" value="UniProtKB-SubCell"/>
</dbReference>
<evidence type="ECO:0000256" key="3">
    <source>
        <dbReference type="ARBA" id="ARBA00022525"/>
    </source>
</evidence>
<gene>
    <name evidence="5" type="ORF">pipiens_001581</name>
</gene>